<keyword evidence="6" id="KW-1185">Reference proteome</keyword>
<evidence type="ECO:0000313" key="5">
    <source>
        <dbReference type="EMBL" id="ASK78673.1"/>
    </source>
</evidence>
<accession>A0A220VFF6</accession>
<dbReference type="InterPro" id="IPR003593">
    <property type="entry name" value="AAA+_ATPase"/>
</dbReference>
<dbReference type="KEGG" id="pmai:CF386_06485"/>
<name>A0A220VFF6_9GAMM</name>
<dbReference type="InterPro" id="IPR027417">
    <property type="entry name" value="P-loop_NTPase"/>
</dbReference>
<dbReference type="InterPro" id="IPR003439">
    <property type="entry name" value="ABC_transporter-like_ATP-bd"/>
</dbReference>
<evidence type="ECO:0000313" key="6">
    <source>
        <dbReference type="Proteomes" id="UP000242175"/>
    </source>
</evidence>
<dbReference type="OrthoDB" id="9804819at2"/>
<sequence length="282" mass="32329">MKKLISFDEVSKKIAHKTILNKISFDLYEGQILGLLGHNGAGKSTIINLLLGADNYTGVINVMGKTPYKDRQIIMQDLAYLSDAECLPKWMKVRDIIKYMKGVHPKFSEENAVSYLNKTDINLTTKIAELSKGMTMQLHLSLIMATNCKILILDEPTLGLDLMYRHEFYQLVQEWFNESGRSILITSHEINELENFITDVVFIKNGFVTTRSSLENIISEYCKCKVEVSHFEKLKKFNPYILESNNRENIILIKKEFLDEVESIETIIPNISEIFLAHQKGA</sequence>
<dbReference type="GO" id="GO:0016887">
    <property type="term" value="F:ATP hydrolysis activity"/>
    <property type="evidence" value="ECO:0007669"/>
    <property type="project" value="InterPro"/>
</dbReference>
<dbReference type="GO" id="GO:0005524">
    <property type="term" value="F:ATP binding"/>
    <property type="evidence" value="ECO:0007669"/>
    <property type="project" value="UniProtKB-KW"/>
</dbReference>
<dbReference type="Gene3D" id="3.40.50.300">
    <property type="entry name" value="P-loop containing nucleotide triphosphate hydrolases"/>
    <property type="match status" value="1"/>
</dbReference>
<dbReference type="AlphaFoldDB" id="A0A220VFF6"/>
<proteinExistence type="predicted"/>
<dbReference type="EMBL" id="CP022355">
    <property type="protein sequence ID" value="ASK78673.1"/>
    <property type="molecule type" value="Genomic_DNA"/>
</dbReference>
<dbReference type="InterPro" id="IPR051782">
    <property type="entry name" value="ABC_Transporter_VariousFunc"/>
</dbReference>
<organism evidence="5 6">
    <name type="scientific">Paraphotobacterium marinum</name>
    <dbReference type="NCBI Taxonomy" id="1755811"/>
    <lineage>
        <taxon>Bacteria</taxon>
        <taxon>Pseudomonadati</taxon>
        <taxon>Pseudomonadota</taxon>
        <taxon>Gammaproteobacteria</taxon>
        <taxon>Vibrionales</taxon>
        <taxon>Vibrionaceae</taxon>
        <taxon>Paraphotobacterium</taxon>
    </lineage>
</organism>
<dbReference type="RefSeq" id="WP_089073581.1">
    <property type="nucleotide sequence ID" value="NZ_CBCSAM010000001.1"/>
</dbReference>
<dbReference type="CDD" id="cd03230">
    <property type="entry name" value="ABC_DR_subfamily_A"/>
    <property type="match status" value="1"/>
</dbReference>
<dbReference type="SUPFAM" id="SSF52540">
    <property type="entry name" value="P-loop containing nucleoside triphosphate hydrolases"/>
    <property type="match status" value="1"/>
</dbReference>
<evidence type="ECO:0000256" key="2">
    <source>
        <dbReference type="ARBA" id="ARBA00022741"/>
    </source>
</evidence>
<dbReference type="PROSITE" id="PS50893">
    <property type="entry name" value="ABC_TRANSPORTER_2"/>
    <property type="match status" value="1"/>
</dbReference>
<keyword evidence="1" id="KW-0813">Transport</keyword>
<evidence type="ECO:0000256" key="1">
    <source>
        <dbReference type="ARBA" id="ARBA00022448"/>
    </source>
</evidence>
<dbReference type="SMART" id="SM00382">
    <property type="entry name" value="AAA"/>
    <property type="match status" value="1"/>
</dbReference>
<keyword evidence="2" id="KW-0547">Nucleotide-binding</keyword>
<reference evidence="5 6" key="1">
    <citation type="journal article" date="2016" name="Int. J. Syst. Evol. Microbiol.">
        <title>Paraphotobacterium marinum gen. nov., sp. nov., a member of the family Vibrionaceae, isolated from surface seawater.</title>
        <authorList>
            <person name="Huang Z."/>
            <person name="Dong C."/>
            <person name="Shao Z."/>
        </authorList>
    </citation>
    <scope>NUCLEOTIDE SEQUENCE [LARGE SCALE GENOMIC DNA]</scope>
    <source>
        <strain evidence="5 6">NSCS20N07D</strain>
    </source>
</reference>
<evidence type="ECO:0000256" key="3">
    <source>
        <dbReference type="ARBA" id="ARBA00022840"/>
    </source>
</evidence>
<evidence type="ECO:0000259" key="4">
    <source>
        <dbReference type="PROSITE" id="PS50893"/>
    </source>
</evidence>
<dbReference type="Pfam" id="PF00005">
    <property type="entry name" value="ABC_tran"/>
    <property type="match status" value="1"/>
</dbReference>
<dbReference type="PANTHER" id="PTHR42939">
    <property type="entry name" value="ABC TRANSPORTER ATP-BINDING PROTEIN ALBC-RELATED"/>
    <property type="match status" value="1"/>
</dbReference>
<dbReference type="PANTHER" id="PTHR42939:SF1">
    <property type="entry name" value="ABC TRANSPORTER ATP-BINDING PROTEIN ALBC-RELATED"/>
    <property type="match status" value="1"/>
</dbReference>
<dbReference type="Proteomes" id="UP000242175">
    <property type="component" value="Chromosome large"/>
</dbReference>
<keyword evidence="3 5" id="KW-0067">ATP-binding</keyword>
<gene>
    <name evidence="5" type="ORF">CF386_06485</name>
</gene>
<feature type="domain" description="ABC transporter" evidence="4">
    <location>
        <begin position="5"/>
        <end position="230"/>
    </location>
</feature>
<protein>
    <submittedName>
        <fullName evidence="5">Multidrug ABC transporter ATP-binding protein</fullName>
    </submittedName>
</protein>